<gene>
    <name evidence="2" type="ORF">EVAR_8942_1</name>
</gene>
<sequence length="155" mass="18107">MHFRDERLPRMDCEKTAPLMLRLRRTDKLRRRPSLQGLGPIAPFTHKQTRPIWFREYLFCVPTFENVKAILKSYAHVIKSRRGTKSRARVLSTSAPRGDNKHTDVQTNRGELDTDYLITDTSLPARGYSRPTNRLDRVAFHELFYLSPPRWPTAG</sequence>
<reference evidence="2 3" key="1">
    <citation type="journal article" date="2019" name="Commun. Biol.">
        <title>The bagworm genome reveals a unique fibroin gene that provides high tensile strength.</title>
        <authorList>
            <person name="Kono N."/>
            <person name="Nakamura H."/>
            <person name="Ohtoshi R."/>
            <person name="Tomita M."/>
            <person name="Numata K."/>
            <person name="Arakawa K."/>
        </authorList>
    </citation>
    <scope>NUCLEOTIDE SEQUENCE [LARGE SCALE GENOMIC DNA]</scope>
</reference>
<evidence type="ECO:0000313" key="3">
    <source>
        <dbReference type="Proteomes" id="UP000299102"/>
    </source>
</evidence>
<name>A0A4C1U0A7_EUMVA</name>
<dbReference type="AlphaFoldDB" id="A0A4C1U0A7"/>
<dbReference type="EMBL" id="BGZK01000111">
    <property type="protein sequence ID" value="GBP19781.1"/>
    <property type="molecule type" value="Genomic_DNA"/>
</dbReference>
<comment type="caution">
    <text evidence="2">The sequence shown here is derived from an EMBL/GenBank/DDBJ whole genome shotgun (WGS) entry which is preliminary data.</text>
</comment>
<feature type="region of interest" description="Disordered" evidence="1">
    <location>
        <begin position="87"/>
        <end position="107"/>
    </location>
</feature>
<organism evidence="2 3">
    <name type="scientific">Eumeta variegata</name>
    <name type="common">Bagworm moth</name>
    <name type="synonym">Eumeta japonica</name>
    <dbReference type="NCBI Taxonomy" id="151549"/>
    <lineage>
        <taxon>Eukaryota</taxon>
        <taxon>Metazoa</taxon>
        <taxon>Ecdysozoa</taxon>
        <taxon>Arthropoda</taxon>
        <taxon>Hexapoda</taxon>
        <taxon>Insecta</taxon>
        <taxon>Pterygota</taxon>
        <taxon>Neoptera</taxon>
        <taxon>Endopterygota</taxon>
        <taxon>Lepidoptera</taxon>
        <taxon>Glossata</taxon>
        <taxon>Ditrysia</taxon>
        <taxon>Tineoidea</taxon>
        <taxon>Psychidae</taxon>
        <taxon>Oiketicinae</taxon>
        <taxon>Eumeta</taxon>
    </lineage>
</organism>
<accession>A0A4C1U0A7</accession>
<protein>
    <submittedName>
        <fullName evidence="2">Uncharacterized protein</fullName>
    </submittedName>
</protein>
<proteinExistence type="predicted"/>
<evidence type="ECO:0000313" key="2">
    <source>
        <dbReference type="EMBL" id="GBP19781.1"/>
    </source>
</evidence>
<dbReference type="Proteomes" id="UP000299102">
    <property type="component" value="Unassembled WGS sequence"/>
</dbReference>
<keyword evidence="3" id="KW-1185">Reference proteome</keyword>
<evidence type="ECO:0000256" key="1">
    <source>
        <dbReference type="SAM" id="MobiDB-lite"/>
    </source>
</evidence>